<dbReference type="Proteomes" id="UP001046870">
    <property type="component" value="Chromosome 13"/>
</dbReference>
<organism evidence="11 12">
    <name type="scientific">Megalops atlanticus</name>
    <name type="common">Tarpon</name>
    <name type="synonym">Clupea gigantea</name>
    <dbReference type="NCBI Taxonomy" id="7932"/>
    <lineage>
        <taxon>Eukaryota</taxon>
        <taxon>Metazoa</taxon>
        <taxon>Chordata</taxon>
        <taxon>Craniata</taxon>
        <taxon>Vertebrata</taxon>
        <taxon>Euteleostomi</taxon>
        <taxon>Actinopterygii</taxon>
        <taxon>Neopterygii</taxon>
        <taxon>Teleostei</taxon>
        <taxon>Elopiformes</taxon>
        <taxon>Megalopidae</taxon>
        <taxon>Megalops</taxon>
    </lineage>
</organism>
<evidence type="ECO:0000256" key="1">
    <source>
        <dbReference type="ARBA" id="ARBA00004434"/>
    </source>
</evidence>
<evidence type="ECO:0000256" key="8">
    <source>
        <dbReference type="ARBA" id="ARBA00023128"/>
    </source>
</evidence>
<reference evidence="11" key="1">
    <citation type="submission" date="2021-01" db="EMBL/GenBank/DDBJ databases">
        <authorList>
            <person name="Zahm M."/>
            <person name="Roques C."/>
            <person name="Cabau C."/>
            <person name="Klopp C."/>
            <person name="Donnadieu C."/>
            <person name="Jouanno E."/>
            <person name="Lampietro C."/>
            <person name="Louis A."/>
            <person name="Herpin A."/>
            <person name="Echchiki A."/>
            <person name="Berthelot C."/>
            <person name="Parey E."/>
            <person name="Roest-Crollius H."/>
            <person name="Braasch I."/>
            <person name="Postlethwait J."/>
            <person name="Bobe J."/>
            <person name="Montfort J."/>
            <person name="Bouchez O."/>
            <person name="Begum T."/>
            <person name="Mejri S."/>
            <person name="Adams A."/>
            <person name="Chen W.-J."/>
            <person name="Guiguen Y."/>
        </authorList>
    </citation>
    <scope>NUCLEOTIDE SEQUENCE</scope>
    <source>
        <strain evidence="11">YG-15Mar2019-1</strain>
        <tissue evidence="11">Brain</tissue>
    </source>
</reference>
<dbReference type="PANTHER" id="PTHR16717:SF7">
    <property type="entry name" value="CYTOCHROME C OXIDASE SUBUNIT 8A, MITOCHONDRIAL-LIKE"/>
    <property type="match status" value="1"/>
</dbReference>
<dbReference type="InterPro" id="IPR003205">
    <property type="entry name" value="Cyt_c_oxidase_su8"/>
</dbReference>
<keyword evidence="7 10" id="KW-1133">Transmembrane helix</keyword>
<keyword evidence="12" id="KW-1185">Reference proteome</keyword>
<evidence type="ECO:0000256" key="6">
    <source>
        <dbReference type="ARBA" id="ARBA00022946"/>
    </source>
</evidence>
<feature type="transmembrane region" description="Helical" evidence="10">
    <location>
        <begin position="41"/>
        <end position="61"/>
    </location>
</feature>
<name>A0A9D3PQZ4_MEGAT</name>
<dbReference type="SUPFAM" id="SSF81431">
    <property type="entry name" value="Mitochondrial cytochrome c oxidase subunit VIIIb (aka IX)"/>
    <property type="match status" value="1"/>
</dbReference>
<dbReference type="GO" id="GO:0006123">
    <property type="term" value="P:mitochondrial electron transport, cytochrome c to oxygen"/>
    <property type="evidence" value="ECO:0007669"/>
    <property type="project" value="InterPro"/>
</dbReference>
<sequence>MCALLRGLMQTVLPVRAKVVLQERRSNISSKPPKDKIGPGQTLFAMAMFAISLLVPAGWIMHHIPEYRKRPCPPSDGPPRNSIM</sequence>
<gene>
    <name evidence="11" type="ORF">MATL_G00163400</name>
</gene>
<evidence type="ECO:0000256" key="10">
    <source>
        <dbReference type="SAM" id="Phobius"/>
    </source>
</evidence>
<keyword evidence="9 10" id="KW-0472">Membrane</keyword>
<comment type="pathway">
    <text evidence="2">Energy metabolism; oxidative phosphorylation.</text>
</comment>
<evidence type="ECO:0000256" key="9">
    <source>
        <dbReference type="ARBA" id="ARBA00023136"/>
    </source>
</evidence>
<keyword evidence="5" id="KW-0999">Mitochondrion inner membrane</keyword>
<evidence type="ECO:0000313" key="11">
    <source>
        <dbReference type="EMBL" id="KAG7466301.1"/>
    </source>
</evidence>
<dbReference type="OrthoDB" id="8931496at2759"/>
<keyword evidence="8" id="KW-0496">Mitochondrion</keyword>
<comment type="similarity">
    <text evidence="3">Belongs to the cytochrome c oxidase VIII family.</text>
</comment>
<accession>A0A9D3PQZ4</accession>
<evidence type="ECO:0000256" key="7">
    <source>
        <dbReference type="ARBA" id="ARBA00022989"/>
    </source>
</evidence>
<proteinExistence type="inferred from homology"/>
<protein>
    <submittedName>
        <fullName evidence="11">Uncharacterized protein</fullName>
    </submittedName>
</protein>
<keyword evidence="4 10" id="KW-0812">Transmembrane</keyword>
<dbReference type="PANTHER" id="PTHR16717">
    <property type="entry name" value="CYTOCHROME C OXIDASE POLYPEPTIDE VIII"/>
    <property type="match status" value="1"/>
</dbReference>
<evidence type="ECO:0000256" key="5">
    <source>
        <dbReference type="ARBA" id="ARBA00022792"/>
    </source>
</evidence>
<evidence type="ECO:0000313" key="12">
    <source>
        <dbReference type="Proteomes" id="UP001046870"/>
    </source>
</evidence>
<comment type="subcellular location">
    <subcellularLocation>
        <location evidence="1">Mitochondrion inner membrane</location>
        <topology evidence="1">Single-pass membrane protein</topology>
    </subcellularLocation>
</comment>
<dbReference type="GO" id="GO:0005743">
    <property type="term" value="C:mitochondrial inner membrane"/>
    <property type="evidence" value="ECO:0007669"/>
    <property type="project" value="UniProtKB-SubCell"/>
</dbReference>
<evidence type="ECO:0000256" key="3">
    <source>
        <dbReference type="ARBA" id="ARBA00010117"/>
    </source>
</evidence>
<dbReference type="Pfam" id="PF02285">
    <property type="entry name" value="COX8"/>
    <property type="match status" value="1"/>
</dbReference>
<dbReference type="AlphaFoldDB" id="A0A9D3PQZ4"/>
<dbReference type="Gene3D" id="4.10.81.10">
    <property type="entry name" value="Cytochrome c oxidase, subunit 8"/>
    <property type="match status" value="1"/>
</dbReference>
<keyword evidence="6" id="KW-0809">Transit peptide</keyword>
<evidence type="ECO:0000256" key="4">
    <source>
        <dbReference type="ARBA" id="ARBA00022692"/>
    </source>
</evidence>
<dbReference type="EMBL" id="JAFDVH010000013">
    <property type="protein sequence ID" value="KAG7466301.1"/>
    <property type="molecule type" value="Genomic_DNA"/>
</dbReference>
<dbReference type="InterPro" id="IPR036548">
    <property type="entry name" value="Cyt_c_oxidase_su8_sf"/>
</dbReference>
<evidence type="ECO:0000256" key="2">
    <source>
        <dbReference type="ARBA" id="ARBA00004673"/>
    </source>
</evidence>
<dbReference type="GO" id="GO:0045277">
    <property type="term" value="C:respiratory chain complex IV"/>
    <property type="evidence" value="ECO:0007669"/>
    <property type="project" value="InterPro"/>
</dbReference>
<comment type="caution">
    <text evidence="11">The sequence shown here is derived from an EMBL/GenBank/DDBJ whole genome shotgun (WGS) entry which is preliminary data.</text>
</comment>